<protein>
    <submittedName>
        <fullName evidence="1">DUF4286 family protein</fullName>
    </submittedName>
</protein>
<dbReference type="RefSeq" id="WP_222579292.1">
    <property type="nucleotide sequence ID" value="NZ_JAHVHU010000006.1"/>
</dbReference>
<dbReference type="AlphaFoldDB" id="A0A953HSU8"/>
<sequence>MKLAYNITYVVDPQYVDRWRIWMIKNYLPGIMETGCFLSYRLHKLVGLNSNEEPTYSVQLIAKNKIMLQRYQRNHESNYMRLLNHQFKEKYVEFRTTMVVVDES</sequence>
<dbReference type="InterPro" id="IPR025563">
    <property type="entry name" value="DUF4286"/>
</dbReference>
<evidence type="ECO:0000313" key="2">
    <source>
        <dbReference type="Proteomes" id="UP000753961"/>
    </source>
</evidence>
<name>A0A953HSU8_9BACT</name>
<dbReference type="Proteomes" id="UP000753961">
    <property type="component" value="Unassembled WGS sequence"/>
</dbReference>
<organism evidence="1 2">
    <name type="scientific">Membranihabitans marinus</name>
    <dbReference type="NCBI Taxonomy" id="1227546"/>
    <lineage>
        <taxon>Bacteria</taxon>
        <taxon>Pseudomonadati</taxon>
        <taxon>Bacteroidota</taxon>
        <taxon>Saprospiria</taxon>
        <taxon>Saprospirales</taxon>
        <taxon>Saprospiraceae</taxon>
        <taxon>Membranihabitans</taxon>
    </lineage>
</organism>
<gene>
    <name evidence="1" type="ORF">KUV50_06495</name>
</gene>
<proteinExistence type="predicted"/>
<comment type="caution">
    <text evidence="1">The sequence shown here is derived from an EMBL/GenBank/DDBJ whole genome shotgun (WGS) entry which is preliminary data.</text>
</comment>
<reference evidence="1" key="1">
    <citation type="submission" date="2021-06" db="EMBL/GenBank/DDBJ databases">
        <title>44 bacteria genomes isolated from Dapeng, Shenzhen.</title>
        <authorList>
            <person name="Zheng W."/>
            <person name="Yu S."/>
            <person name="Huang Y."/>
        </authorList>
    </citation>
    <scope>NUCLEOTIDE SEQUENCE</scope>
    <source>
        <strain evidence="1">DP5N28-2</strain>
    </source>
</reference>
<evidence type="ECO:0000313" key="1">
    <source>
        <dbReference type="EMBL" id="MBY5957770.1"/>
    </source>
</evidence>
<accession>A0A953HSU8</accession>
<keyword evidence="2" id="KW-1185">Reference proteome</keyword>
<dbReference type="EMBL" id="JAHVHU010000006">
    <property type="protein sequence ID" value="MBY5957770.1"/>
    <property type="molecule type" value="Genomic_DNA"/>
</dbReference>
<dbReference type="Pfam" id="PF14114">
    <property type="entry name" value="DUF4286"/>
    <property type="match status" value="1"/>
</dbReference>